<dbReference type="Proteomes" id="UP000799424">
    <property type="component" value="Unassembled WGS sequence"/>
</dbReference>
<dbReference type="AlphaFoldDB" id="A0A6A7AD73"/>
<evidence type="ECO:0000313" key="1">
    <source>
        <dbReference type="EMBL" id="KAF2831261.1"/>
    </source>
</evidence>
<gene>
    <name evidence="1" type="ORF">CC86DRAFT_137119</name>
</gene>
<accession>A0A6A7AD73</accession>
<keyword evidence="2" id="KW-1185">Reference proteome</keyword>
<protein>
    <submittedName>
        <fullName evidence="1">Uncharacterized protein</fullName>
    </submittedName>
</protein>
<sequence>MLGWNHHEHQQFHELEGIFETAFRCTCTSVVITHAARNFYNFKLGICNSIPRSSIRCLMMVVESSLMVTLDRRRQSTTPPKYPLIGGHTDHLSSVPRFPCLRHLAMICNIVQGLRHDFGESHGLECYPQSLLRRLLVLFPQLRPRPAFKVSYGRNGLRDLSNPRRKGTFSLQPLETI</sequence>
<proteinExistence type="predicted"/>
<dbReference type="EMBL" id="MU006218">
    <property type="protein sequence ID" value="KAF2831261.1"/>
    <property type="molecule type" value="Genomic_DNA"/>
</dbReference>
<evidence type="ECO:0000313" key="2">
    <source>
        <dbReference type="Proteomes" id="UP000799424"/>
    </source>
</evidence>
<reference evidence="1" key="1">
    <citation type="journal article" date="2020" name="Stud. Mycol.">
        <title>101 Dothideomycetes genomes: a test case for predicting lifestyles and emergence of pathogens.</title>
        <authorList>
            <person name="Haridas S."/>
            <person name="Albert R."/>
            <person name="Binder M."/>
            <person name="Bloem J."/>
            <person name="Labutti K."/>
            <person name="Salamov A."/>
            <person name="Andreopoulos B."/>
            <person name="Baker S."/>
            <person name="Barry K."/>
            <person name="Bills G."/>
            <person name="Bluhm B."/>
            <person name="Cannon C."/>
            <person name="Castanera R."/>
            <person name="Culley D."/>
            <person name="Daum C."/>
            <person name="Ezra D."/>
            <person name="Gonzalez J."/>
            <person name="Henrissat B."/>
            <person name="Kuo A."/>
            <person name="Liang C."/>
            <person name="Lipzen A."/>
            <person name="Lutzoni F."/>
            <person name="Magnuson J."/>
            <person name="Mondo S."/>
            <person name="Nolan M."/>
            <person name="Ohm R."/>
            <person name="Pangilinan J."/>
            <person name="Park H.-J."/>
            <person name="Ramirez L."/>
            <person name="Alfaro M."/>
            <person name="Sun H."/>
            <person name="Tritt A."/>
            <person name="Yoshinaga Y."/>
            <person name="Zwiers L.-H."/>
            <person name="Turgeon B."/>
            <person name="Goodwin S."/>
            <person name="Spatafora J."/>
            <person name="Crous P."/>
            <person name="Grigoriev I."/>
        </authorList>
    </citation>
    <scope>NUCLEOTIDE SEQUENCE</scope>
    <source>
        <strain evidence="1">CBS 113818</strain>
    </source>
</reference>
<name>A0A6A7AD73_9PLEO</name>
<organism evidence="1 2">
    <name type="scientific">Ophiobolus disseminans</name>
    <dbReference type="NCBI Taxonomy" id="1469910"/>
    <lineage>
        <taxon>Eukaryota</taxon>
        <taxon>Fungi</taxon>
        <taxon>Dikarya</taxon>
        <taxon>Ascomycota</taxon>
        <taxon>Pezizomycotina</taxon>
        <taxon>Dothideomycetes</taxon>
        <taxon>Pleosporomycetidae</taxon>
        <taxon>Pleosporales</taxon>
        <taxon>Pleosporineae</taxon>
        <taxon>Phaeosphaeriaceae</taxon>
        <taxon>Ophiobolus</taxon>
    </lineage>
</organism>